<dbReference type="STRING" id="1163406.A0A0L0NGK6"/>
<feature type="transmembrane region" description="Helical" evidence="3">
    <location>
        <begin position="287"/>
        <end position="305"/>
    </location>
</feature>
<gene>
    <name evidence="5" type="ORF">TOPH_02324</name>
</gene>
<accession>A0A0L0NGK6</accession>
<dbReference type="PANTHER" id="PTHR24346:SF30">
    <property type="entry name" value="MATERNAL EMBRYONIC LEUCINE ZIPPER KINASE"/>
    <property type="match status" value="1"/>
</dbReference>
<dbReference type="PROSITE" id="PS50011">
    <property type="entry name" value="PROTEIN_KINASE_DOM"/>
    <property type="match status" value="1"/>
</dbReference>
<evidence type="ECO:0000313" key="6">
    <source>
        <dbReference type="Proteomes" id="UP000036947"/>
    </source>
</evidence>
<dbReference type="GO" id="GO:0005524">
    <property type="term" value="F:ATP binding"/>
    <property type="evidence" value="ECO:0007669"/>
    <property type="project" value="UniProtKB-KW"/>
</dbReference>
<feature type="domain" description="Protein kinase" evidence="4">
    <location>
        <begin position="53"/>
        <end position="374"/>
    </location>
</feature>
<evidence type="ECO:0000256" key="3">
    <source>
        <dbReference type="SAM" id="Phobius"/>
    </source>
</evidence>
<keyword evidence="6" id="KW-1185">Reference proteome</keyword>
<keyword evidence="1" id="KW-0547">Nucleotide-binding</keyword>
<dbReference type="PANTHER" id="PTHR24346">
    <property type="entry name" value="MAP/MICROTUBULE AFFINITY-REGULATING KINASE"/>
    <property type="match status" value="1"/>
</dbReference>
<name>A0A0L0NGK6_TOLOC</name>
<dbReference type="Gene3D" id="1.10.510.10">
    <property type="entry name" value="Transferase(Phosphotransferase) domain 1"/>
    <property type="match status" value="1"/>
</dbReference>
<evidence type="ECO:0000256" key="2">
    <source>
        <dbReference type="ARBA" id="ARBA00022840"/>
    </source>
</evidence>
<dbReference type="OrthoDB" id="2304351at2759"/>
<dbReference type="AlphaFoldDB" id="A0A0L0NGK6"/>
<keyword evidence="5" id="KW-0418">Kinase</keyword>
<protein>
    <submittedName>
        <fullName evidence="5">Putative myosin light chain kinase</fullName>
    </submittedName>
</protein>
<keyword evidence="2" id="KW-0067">ATP-binding</keyword>
<evidence type="ECO:0000256" key="1">
    <source>
        <dbReference type="ARBA" id="ARBA00022741"/>
    </source>
</evidence>
<dbReference type="Proteomes" id="UP000036947">
    <property type="component" value="Unassembled WGS sequence"/>
</dbReference>
<dbReference type="SUPFAM" id="SSF56112">
    <property type="entry name" value="Protein kinase-like (PK-like)"/>
    <property type="match status" value="1"/>
</dbReference>
<keyword evidence="3" id="KW-0472">Membrane</keyword>
<dbReference type="GO" id="GO:0005737">
    <property type="term" value="C:cytoplasm"/>
    <property type="evidence" value="ECO:0007669"/>
    <property type="project" value="TreeGrafter"/>
</dbReference>
<evidence type="ECO:0000313" key="5">
    <source>
        <dbReference type="EMBL" id="KND92875.1"/>
    </source>
</evidence>
<comment type="caution">
    <text evidence="5">The sequence shown here is derived from an EMBL/GenBank/DDBJ whole genome shotgun (WGS) entry which is preliminary data.</text>
</comment>
<keyword evidence="5" id="KW-0808">Transferase</keyword>
<dbReference type="GO" id="GO:0035556">
    <property type="term" value="P:intracellular signal transduction"/>
    <property type="evidence" value="ECO:0007669"/>
    <property type="project" value="TreeGrafter"/>
</dbReference>
<keyword evidence="3" id="KW-0812">Transmembrane</keyword>
<sequence length="378" mass="43857">MKKAAPHVYKRALFDYYKIFTHGGNYWRDDYHLRYWDDCIQPVVYRNSTYGGYKLLRRLGDWCWLTNDPKPQDYLTVKFLSRGQVNDLKMGLFLKQHCRSPLVATMKDHFTMPHHLAQIDSKYQGINFDAIVYETTGADMRRESPYEEPYFDTPMSLDRRQRCIQQVVQAVAELHRIGVVHGDLHPGNVALPPPTREHIDQFLTKPPLEHKVIRKDEEPTPAHLPQLVTEPENIGYGDGDIKLFDFGYAFQAIDGVAYDKSVFAPGTPAAPELLTDKKITQPFKAESWYLGQLIYFVLLGGVPVFRGSFWARDESDLEVYDLSLDAIESGQDEFMNELPEELRLHFSPYIMALLEKDPDKRLSIEDLSKDERFMRKVD</sequence>
<dbReference type="SMART" id="SM00220">
    <property type="entry name" value="S_TKc"/>
    <property type="match status" value="1"/>
</dbReference>
<reference evidence="5 6" key="1">
    <citation type="journal article" date="2015" name="BMC Genomics">
        <title>The genome of the truffle-parasite Tolypocladium ophioglossoides and the evolution of antifungal peptaibiotics.</title>
        <authorList>
            <person name="Quandt C.A."/>
            <person name="Bushley K.E."/>
            <person name="Spatafora J.W."/>
        </authorList>
    </citation>
    <scope>NUCLEOTIDE SEQUENCE [LARGE SCALE GENOMIC DNA]</scope>
    <source>
        <strain evidence="5 6">CBS 100239</strain>
    </source>
</reference>
<organism evidence="5 6">
    <name type="scientific">Tolypocladium ophioglossoides (strain CBS 100239)</name>
    <name type="common">Snaketongue truffleclub</name>
    <name type="synonym">Elaphocordyceps ophioglossoides</name>
    <dbReference type="NCBI Taxonomy" id="1163406"/>
    <lineage>
        <taxon>Eukaryota</taxon>
        <taxon>Fungi</taxon>
        <taxon>Dikarya</taxon>
        <taxon>Ascomycota</taxon>
        <taxon>Pezizomycotina</taxon>
        <taxon>Sordariomycetes</taxon>
        <taxon>Hypocreomycetidae</taxon>
        <taxon>Hypocreales</taxon>
        <taxon>Ophiocordycipitaceae</taxon>
        <taxon>Tolypocladium</taxon>
    </lineage>
</organism>
<dbReference type="InterPro" id="IPR011009">
    <property type="entry name" value="Kinase-like_dom_sf"/>
</dbReference>
<keyword evidence="3" id="KW-1133">Transmembrane helix</keyword>
<proteinExistence type="predicted"/>
<dbReference type="EMBL" id="LFRF01000004">
    <property type="protein sequence ID" value="KND92875.1"/>
    <property type="molecule type" value="Genomic_DNA"/>
</dbReference>
<dbReference type="GO" id="GO:0004674">
    <property type="term" value="F:protein serine/threonine kinase activity"/>
    <property type="evidence" value="ECO:0007669"/>
    <property type="project" value="TreeGrafter"/>
</dbReference>
<evidence type="ECO:0000259" key="4">
    <source>
        <dbReference type="PROSITE" id="PS50011"/>
    </source>
</evidence>
<dbReference type="Pfam" id="PF00069">
    <property type="entry name" value="Pkinase"/>
    <property type="match status" value="1"/>
</dbReference>
<dbReference type="InterPro" id="IPR000719">
    <property type="entry name" value="Prot_kinase_dom"/>
</dbReference>